<organism evidence="2 3">
    <name type="scientific">Roseimaritima ulvae</name>
    <dbReference type="NCBI Taxonomy" id="980254"/>
    <lineage>
        <taxon>Bacteria</taxon>
        <taxon>Pseudomonadati</taxon>
        <taxon>Planctomycetota</taxon>
        <taxon>Planctomycetia</taxon>
        <taxon>Pirellulales</taxon>
        <taxon>Pirellulaceae</taxon>
        <taxon>Roseimaritima</taxon>
    </lineage>
</organism>
<sequence precursor="true">MPCSKISVVSFLALAFLCVSAWAQNDRVFPVNGNPISGKVETVSKNGITLLTGGTEQQILGNTIVKIMFSGDPAELTRGREFALDNQFDQALEALKKVNMNNIRRKVITEDVIYYRLLSEAKLSLIGQSSRATASANLINFVKTYKDSWHYFEAARLLGDLAVADGKYSLARNSYGVIGSAAAPELKIESAYLTSMVLMYENKPAEAQAGFQKVVDARVDSPTGARLQLLAQAGLVAALGQQGQTDAAIKASESLIAELSPTDTELAARIYNARGAAFAKAGQNEAAIRAYLHTHLMFSGTPDAHVESLQALLQLWPKVGKPNRANEMRQVLQQSYPGWGG</sequence>
<proteinExistence type="predicted"/>
<dbReference type="OrthoDB" id="251560at2"/>
<reference evidence="2 3" key="1">
    <citation type="submission" date="2019-08" db="EMBL/GenBank/DDBJ databases">
        <title>Deep-cultivation of Planctomycetes and their phenomic and genomic characterization uncovers novel biology.</title>
        <authorList>
            <person name="Wiegand S."/>
            <person name="Jogler M."/>
            <person name="Boedeker C."/>
            <person name="Pinto D."/>
            <person name="Vollmers J."/>
            <person name="Rivas-Marin E."/>
            <person name="Kohn T."/>
            <person name="Peeters S.H."/>
            <person name="Heuer A."/>
            <person name="Rast P."/>
            <person name="Oberbeckmann S."/>
            <person name="Bunk B."/>
            <person name="Jeske O."/>
            <person name="Meyerdierks A."/>
            <person name="Storesund J.E."/>
            <person name="Kallscheuer N."/>
            <person name="Luecker S."/>
            <person name="Lage O.M."/>
            <person name="Pohl T."/>
            <person name="Merkel B.J."/>
            <person name="Hornburger P."/>
            <person name="Mueller R.-W."/>
            <person name="Bruemmer F."/>
            <person name="Labrenz M."/>
            <person name="Spormann A.M."/>
            <person name="Op den Camp H."/>
            <person name="Overmann J."/>
            <person name="Amann R."/>
            <person name="Jetten M.S.M."/>
            <person name="Mascher T."/>
            <person name="Medema M.H."/>
            <person name="Devos D.P."/>
            <person name="Kaster A.-K."/>
            <person name="Ovreas L."/>
            <person name="Rohde M."/>
            <person name="Galperin M.Y."/>
            <person name="Jogler C."/>
        </authorList>
    </citation>
    <scope>NUCLEOTIDE SEQUENCE [LARGE SCALE GENOMIC DNA]</scope>
    <source>
        <strain evidence="2 3">UC8</strain>
    </source>
</reference>
<dbReference type="InterPro" id="IPR011990">
    <property type="entry name" value="TPR-like_helical_dom_sf"/>
</dbReference>
<protein>
    <recommendedName>
        <fullName evidence="4">Tetratricopeptide repeat protein</fullName>
    </recommendedName>
</protein>
<evidence type="ECO:0000256" key="1">
    <source>
        <dbReference type="SAM" id="SignalP"/>
    </source>
</evidence>
<name>A0A5B9QZE2_9BACT</name>
<keyword evidence="1" id="KW-0732">Signal</keyword>
<accession>A0A5B9QZE2</accession>
<evidence type="ECO:0008006" key="4">
    <source>
        <dbReference type="Google" id="ProtNLM"/>
    </source>
</evidence>
<dbReference type="Gene3D" id="1.25.40.10">
    <property type="entry name" value="Tetratricopeptide repeat domain"/>
    <property type="match status" value="1"/>
</dbReference>
<dbReference type="AlphaFoldDB" id="A0A5B9QZE2"/>
<feature type="chain" id="PRO_5023021737" description="Tetratricopeptide repeat protein" evidence="1">
    <location>
        <begin position="24"/>
        <end position="341"/>
    </location>
</feature>
<dbReference type="Proteomes" id="UP000325286">
    <property type="component" value="Chromosome"/>
</dbReference>
<dbReference type="RefSeq" id="WP_068142151.1">
    <property type="nucleotide sequence ID" value="NZ_CP042914.1"/>
</dbReference>
<dbReference type="SUPFAM" id="SSF48452">
    <property type="entry name" value="TPR-like"/>
    <property type="match status" value="1"/>
</dbReference>
<gene>
    <name evidence="2" type="ORF">UC8_48370</name>
</gene>
<dbReference type="KEGG" id="rul:UC8_48370"/>
<keyword evidence="3" id="KW-1185">Reference proteome</keyword>
<evidence type="ECO:0000313" key="2">
    <source>
        <dbReference type="EMBL" id="QEG42795.1"/>
    </source>
</evidence>
<dbReference type="EMBL" id="CP042914">
    <property type="protein sequence ID" value="QEG42795.1"/>
    <property type="molecule type" value="Genomic_DNA"/>
</dbReference>
<feature type="signal peptide" evidence="1">
    <location>
        <begin position="1"/>
        <end position="23"/>
    </location>
</feature>
<evidence type="ECO:0000313" key="3">
    <source>
        <dbReference type="Proteomes" id="UP000325286"/>
    </source>
</evidence>